<dbReference type="SUPFAM" id="SSF46689">
    <property type="entry name" value="Homeodomain-like"/>
    <property type="match status" value="2"/>
</dbReference>
<feature type="domain" description="Myb-like" evidence="2">
    <location>
        <begin position="23"/>
        <end position="72"/>
    </location>
</feature>
<dbReference type="PANTHER" id="PTHR45614:SF25">
    <property type="entry name" value="MYB PROTEIN"/>
    <property type="match status" value="1"/>
</dbReference>
<dbReference type="EMBL" id="JAPFFF010000006">
    <property type="protein sequence ID" value="KAK8887725.1"/>
    <property type="molecule type" value="Genomic_DNA"/>
</dbReference>
<feature type="domain" description="HTH myb-type" evidence="3">
    <location>
        <begin position="23"/>
        <end position="71"/>
    </location>
</feature>
<evidence type="ECO:0000313" key="5">
    <source>
        <dbReference type="Proteomes" id="UP001470230"/>
    </source>
</evidence>
<evidence type="ECO:0000259" key="2">
    <source>
        <dbReference type="PROSITE" id="PS50090"/>
    </source>
</evidence>
<feature type="domain" description="Myb-like" evidence="2">
    <location>
        <begin position="73"/>
        <end position="124"/>
    </location>
</feature>
<evidence type="ECO:0000256" key="1">
    <source>
        <dbReference type="SAM" id="MobiDB-lite"/>
    </source>
</evidence>
<feature type="domain" description="HTH myb-type" evidence="3">
    <location>
        <begin position="125"/>
        <end position="179"/>
    </location>
</feature>
<dbReference type="CDD" id="cd00167">
    <property type="entry name" value="SANT"/>
    <property type="match status" value="3"/>
</dbReference>
<dbReference type="SMART" id="SM00717">
    <property type="entry name" value="SANT"/>
    <property type="match status" value="3"/>
</dbReference>
<feature type="domain" description="HTH myb-type" evidence="3">
    <location>
        <begin position="73"/>
        <end position="124"/>
    </location>
</feature>
<comment type="caution">
    <text evidence="4">The sequence shown here is derived from an EMBL/GenBank/DDBJ whole genome shotgun (WGS) entry which is preliminary data.</text>
</comment>
<reference evidence="4 5" key="1">
    <citation type="submission" date="2024-04" db="EMBL/GenBank/DDBJ databases">
        <title>Tritrichomonas musculus Genome.</title>
        <authorList>
            <person name="Alves-Ferreira E."/>
            <person name="Grigg M."/>
            <person name="Lorenzi H."/>
            <person name="Galac M."/>
        </authorList>
    </citation>
    <scope>NUCLEOTIDE SEQUENCE [LARGE SCALE GENOMIC DNA]</scope>
    <source>
        <strain evidence="4 5">EAF2021</strain>
    </source>
</reference>
<feature type="domain" description="Myb-like" evidence="2">
    <location>
        <begin position="125"/>
        <end position="175"/>
    </location>
</feature>
<dbReference type="PANTHER" id="PTHR45614">
    <property type="entry name" value="MYB PROTEIN-RELATED"/>
    <property type="match status" value="1"/>
</dbReference>
<dbReference type="Gene3D" id="1.10.10.60">
    <property type="entry name" value="Homeodomain-like"/>
    <property type="match status" value="3"/>
</dbReference>
<dbReference type="PROSITE" id="PS50090">
    <property type="entry name" value="MYB_LIKE"/>
    <property type="match status" value="3"/>
</dbReference>
<dbReference type="Pfam" id="PF13921">
    <property type="entry name" value="Myb_DNA-bind_6"/>
    <property type="match status" value="1"/>
</dbReference>
<evidence type="ECO:0000313" key="4">
    <source>
        <dbReference type="EMBL" id="KAK8887725.1"/>
    </source>
</evidence>
<dbReference type="InterPro" id="IPR009057">
    <property type="entry name" value="Homeodomain-like_sf"/>
</dbReference>
<name>A0ABR2K9D2_9EUKA</name>
<dbReference type="InterPro" id="IPR001005">
    <property type="entry name" value="SANT/Myb"/>
</dbReference>
<evidence type="ECO:0008006" key="6">
    <source>
        <dbReference type="Google" id="ProtNLM"/>
    </source>
</evidence>
<sequence>MIEQNTSTNSSPTALAPTRSRNRMRSNSTKWTPEEDELLAQLVHQNESWSVITSHFAGRTSKQVLAHWKKVADPEIVRGSWTCSEDQTIINWVSQNGATKWSSLADQLPGRIAKQCRERWCNHLDPNIKKTPFTKEEDQIIYYVVSNFGPKWAEISRLLPGRTDNAVKNRWNSTLKRKDTEELSLDQNSAMDIIKNYPELIAQANAEVNSHQIEGISIDQNLINDLP</sequence>
<accession>A0ABR2K9D2</accession>
<dbReference type="Pfam" id="PF00249">
    <property type="entry name" value="Myb_DNA-binding"/>
    <property type="match status" value="1"/>
</dbReference>
<dbReference type="Proteomes" id="UP001470230">
    <property type="component" value="Unassembled WGS sequence"/>
</dbReference>
<proteinExistence type="predicted"/>
<organism evidence="4 5">
    <name type="scientific">Tritrichomonas musculus</name>
    <dbReference type="NCBI Taxonomy" id="1915356"/>
    <lineage>
        <taxon>Eukaryota</taxon>
        <taxon>Metamonada</taxon>
        <taxon>Parabasalia</taxon>
        <taxon>Tritrichomonadida</taxon>
        <taxon>Tritrichomonadidae</taxon>
        <taxon>Tritrichomonas</taxon>
    </lineage>
</organism>
<dbReference type="InterPro" id="IPR017930">
    <property type="entry name" value="Myb_dom"/>
</dbReference>
<protein>
    <recommendedName>
        <fullName evidence="6">Myb-like DNA-binding domain containing protein</fullName>
    </recommendedName>
</protein>
<feature type="region of interest" description="Disordered" evidence="1">
    <location>
        <begin position="1"/>
        <end position="32"/>
    </location>
</feature>
<evidence type="ECO:0000259" key="3">
    <source>
        <dbReference type="PROSITE" id="PS51294"/>
    </source>
</evidence>
<dbReference type="InterPro" id="IPR050560">
    <property type="entry name" value="MYB_TF"/>
</dbReference>
<dbReference type="PROSITE" id="PS51294">
    <property type="entry name" value="HTH_MYB"/>
    <property type="match status" value="3"/>
</dbReference>
<feature type="compositionally biased region" description="Polar residues" evidence="1">
    <location>
        <begin position="1"/>
        <end position="13"/>
    </location>
</feature>
<keyword evidence="5" id="KW-1185">Reference proteome</keyword>
<gene>
    <name evidence="4" type="ORF">M9Y10_038779</name>
</gene>